<evidence type="ECO:0000313" key="4">
    <source>
        <dbReference type="Proteomes" id="UP000617628"/>
    </source>
</evidence>
<dbReference type="Gene3D" id="3.40.720.10">
    <property type="entry name" value="Alkaline Phosphatase, subunit A"/>
    <property type="match status" value="1"/>
</dbReference>
<dbReference type="AlphaFoldDB" id="A0A934S0I4"/>
<protein>
    <submittedName>
        <fullName evidence="3">Sulfatase</fullName>
    </submittedName>
</protein>
<dbReference type="PANTHER" id="PTHR43751:SF1">
    <property type="entry name" value="SULFATASE ATSG-RELATED"/>
    <property type="match status" value="1"/>
</dbReference>
<evidence type="ECO:0000256" key="1">
    <source>
        <dbReference type="SAM" id="SignalP"/>
    </source>
</evidence>
<proteinExistence type="predicted"/>
<dbReference type="InterPro" id="IPR017850">
    <property type="entry name" value="Alkaline_phosphatase_core_sf"/>
</dbReference>
<evidence type="ECO:0000313" key="3">
    <source>
        <dbReference type="EMBL" id="MBK1877224.1"/>
    </source>
</evidence>
<dbReference type="RefSeq" id="WP_200355440.1">
    <property type="nucleotide sequence ID" value="NZ_JAENIL010000016.1"/>
</dbReference>
<dbReference type="EMBL" id="JAENIL010000016">
    <property type="protein sequence ID" value="MBK1877224.1"/>
    <property type="molecule type" value="Genomic_DNA"/>
</dbReference>
<feature type="chain" id="PRO_5037366226" evidence="1">
    <location>
        <begin position="20"/>
        <end position="477"/>
    </location>
</feature>
<sequence>MKNLIIGFIAVLICSVAHAESLSGSRPNVVFFLGDDQSLFDHSAYGSTKAPTPTTDVFADQALVFDRAFTGQAICAPSRSMLYTGLYPIRNGCFINHTEIRKGVETLPSYLGKLGYDVVLAGKSHVGPQDQFQWSQWFMPVEVEGKPRPGIPLGKMDAYMASADEPFCMLVTSEYPHSPYFKETPFGPEDVDLPAFVKDTEPRRKHVARYYASIAEKEREFAAVLEMLEKHGLAENTIVFYSDDHGTARGKFTVYDSGLNVAFMVRWPGKIQAGRTDALTSYADFVPTVLDLAGGDAPSDLDGNSLLPLFEGKSGENHDYVYGVAHSQGIQEREVFPQRTVHDGRYHYIYSFNSLERVEREQAAGRPVNYFLERGARKYKSRPEEELYDTLADPHELKNLASDERFASVKARLKKEMFSWMKNQNDYLSEGDWAKFLKVRRHELDIQDPKYNYKIPEGQVGSLKGKKLDPYKITEPK</sequence>
<dbReference type="InterPro" id="IPR000917">
    <property type="entry name" value="Sulfatase_N"/>
</dbReference>
<feature type="signal peptide" evidence="1">
    <location>
        <begin position="1"/>
        <end position="19"/>
    </location>
</feature>
<dbReference type="Pfam" id="PF00884">
    <property type="entry name" value="Sulfatase"/>
    <property type="match status" value="1"/>
</dbReference>
<keyword evidence="4" id="KW-1185">Reference proteome</keyword>
<keyword evidence="1" id="KW-0732">Signal</keyword>
<dbReference type="InterPro" id="IPR052701">
    <property type="entry name" value="GAG_Ulvan_Degrading_Sulfatases"/>
</dbReference>
<dbReference type="PANTHER" id="PTHR43751">
    <property type="entry name" value="SULFATASE"/>
    <property type="match status" value="1"/>
</dbReference>
<evidence type="ECO:0000259" key="2">
    <source>
        <dbReference type="Pfam" id="PF00884"/>
    </source>
</evidence>
<gene>
    <name evidence="3" type="ORF">JIN87_10110</name>
</gene>
<dbReference type="Proteomes" id="UP000617628">
    <property type="component" value="Unassembled WGS sequence"/>
</dbReference>
<accession>A0A934S0I4</accession>
<comment type="caution">
    <text evidence="3">The sequence shown here is derived from an EMBL/GenBank/DDBJ whole genome shotgun (WGS) entry which is preliminary data.</text>
</comment>
<dbReference type="SUPFAM" id="SSF53649">
    <property type="entry name" value="Alkaline phosphatase-like"/>
    <property type="match status" value="1"/>
</dbReference>
<dbReference type="CDD" id="cd16027">
    <property type="entry name" value="SGSH"/>
    <property type="match status" value="1"/>
</dbReference>
<name>A0A934S0I4_9BACT</name>
<organism evidence="3 4">
    <name type="scientific">Pelagicoccus mobilis</name>
    <dbReference type="NCBI Taxonomy" id="415221"/>
    <lineage>
        <taxon>Bacteria</taxon>
        <taxon>Pseudomonadati</taxon>
        <taxon>Verrucomicrobiota</taxon>
        <taxon>Opitutia</taxon>
        <taxon>Puniceicoccales</taxon>
        <taxon>Pelagicoccaceae</taxon>
        <taxon>Pelagicoccus</taxon>
    </lineage>
</organism>
<feature type="domain" description="Sulfatase N-terminal" evidence="2">
    <location>
        <begin position="27"/>
        <end position="294"/>
    </location>
</feature>
<reference evidence="3" key="1">
    <citation type="submission" date="2021-01" db="EMBL/GenBank/DDBJ databases">
        <title>Modified the classification status of verrucomicrobia.</title>
        <authorList>
            <person name="Feng X."/>
        </authorList>
    </citation>
    <scope>NUCLEOTIDE SEQUENCE</scope>
    <source>
        <strain evidence="3">KCTC 13126</strain>
    </source>
</reference>